<reference evidence="1 2" key="1">
    <citation type="submission" date="2024-06" db="EMBL/GenBank/DDBJ databases">
        <title>Sorghum-associated microbial communities from plants grown in Nebraska, USA.</title>
        <authorList>
            <person name="Schachtman D."/>
        </authorList>
    </citation>
    <scope>NUCLEOTIDE SEQUENCE [LARGE SCALE GENOMIC DNA]</scope>
    <source>
        <strain evidence="1 2">2857</strain>
    </source>
</reference>
<dbReference type="Pfam" id="PF13692">
    <property type="entry name" value="Glyco_trans_1_4"/>
    <property type="match status" value="1"/>
</dbReference>
<sequence length="469" mass="51959">MAESASTPAVVPPVRLLMVVPDVVGEKMAGPGMRYVALAKALAPFLPVTLAVAESGSTALDFGTLNVTVRTWHDHKDLQKLVDECDIVFCQFFDTNVVRYALRAGKRVVYDLYNALPIETIGAERISGHTDAEGKDREYAELLRYFRFASKAGSYFVTSNERQRDWWLGYIMASDGIRPSTLGGRGPDDIVGLAPFGMTESDPVQQRSALRGHHGITDDDFVLIWAGGIWDWFDALTPIRAVAELAGTDSRIKLVFYGTVHPNATIGKPPAVDRAEELARSLGVLGTSVIFLHDWVPAEERADYLLDADAALSAHKQSLETHYAFRTRVLDHFWAKLPSIVSSGDWFADYIEKEQLGLATPPGDVEAMKAAISRLSTDVDLRERVVGNIERVREDWRWSATTRELREHLTVKVDTLAFRPEPADTEQDSQAQLGTGALSGWALARGLIGRVGHRLRLGRLARLLRPTKR</sequence>
<dbReference type="Proteomes" id="UP001549257">
    <property type="component" value="Unassembled WGS sequence"/>
</dbReference>
<dbReference type="RefSeq" id="WP_354025690.1">
    <property type="nucleotide sequence ID" value="NZ_JBEPSJ010000004.1"/>
</dbReference>
<organism evidence="1 2">
    <name type="scientific">Conyzicola nivalis</name>
    <dbReference type="NCBI Taxonomy" id="1477021"/>
    <lineage>
        <taxon>Bacteria</taxon>
        <taxon>Bacillati</taxon>
        <taxon>Actinomycetota</taxon>
        <taxon>Actinomycetes</taxon>
        <taxon>Micrococcales</taxon>
        <taxon>Microbacteriaceae</taxon>
        <taxon>Conyzicola</taxon>
    </lineage>
</organism>
<gene>
    <name evidence="1" type="ORF">ABIE21_003046</name>
</gene>
<name>A0ABV2QR64_9MICO</name>
<proteinExistence type="predicted"/>
<accession>A0ABV2QR64</accession>
<dbReference type="PANTHER" id="PTHR12526:SF635">
    <property type="entry name" value="GLYCOSYL TRANSFERASE GROUP 1"/>
    <property type="match status" value="1"/>
</dbReference>
<keyword evidence="2" id="KW-1185">Reference proteome</keyword>
<dbReference type="SUPFAM" id="SSF53756">
    <property type="entry name" value="UDP-Glycosyltransferase/glycogen phosphorylase"/>
    <property type="match status" value="1"/>
</dbReference>
<evidence type="ECO:0000313" key="2">
    <source>
        <dbReference type="Proteomes" id="UP001549257"/>
    </source>
</evidence>
<dbReference type="EMBL" id="JBEPSJ010000004">
    <property type="protein sequence ID" value="MET4583520.1"/>
    <property type="molecule type" value="Genomic_DNA"/>
</dbReference>
<protein>
    <submittedName>
        <fullName evidence="1">Glycosyltransferase involved in cell wall biosynthesis</fullName>
    </submittedName>
</protein>
<comment type="caution">
    <text evidence="1">The sequence shown here is derived from an EMBL/GenBank/DDBJ whole genome shotgun (WGS) entry which is preliminary data.</text>
</comment>
<dbReference type="Gene3D" id="3.40.50.2000">
    <property type="entry name" value="Glycogen Phosphorylase B"/>
    <property type="match status" value="1"/>
</dbReference>
<evidence type="ECO:0000313" key="1">
    <source>
        <dbReference type="EMBL" id="MET4583520.1"/>
    </source>
</evidence>
<dbReference type="PANTHER" id="PTHR12526">
    <property type="entry name" value="GLYCOSYLTRANSFERASE"/>
    <property type="match status" value="1"/>
</dbReference>